<dbReference type="SMART" id="SM00530">
    <property type="entry name" value="HTH_XRE"/>
    <property type="match status" value="1"/>
</dbReference>
<dbReference type="RefSeq" id="WP_188432937.1">
    <property type="nucleotide sequence ID" value="NZ_BMEX01000010.1"/>
</dbReference>
<dbReference type="Gene3D" id="1.25.40.10">
    <property type="entry name" value="Tetratricopeptide repeat domain"/>
    <property type="match status" value="2"/>
</dbReference>
<dbReference type="SUPFAM" id="SSF47413">
    <property type="entry name" value="lambda repressor-like DNA-binding domains"/>
    <property type="match status" value="1"/>
</dbReference>
<sequence length="462" mass="53454">MENILRKRREKLWFREQNPAELGKWIREHRKEQGLRLEDLAGVGLSIATISNIERGIPRVRPEKFALLLEKLNLGEKDWQKRLSSSEREWEETLFTAEIFLRAGNPMEALRELERTGEKRGMKNSNYHLLKGECFFRMGNLIRAERCFLLAIRLSQRELLESEGNIEAAAYCGLGEIRGKEGEWKRALLLTETGLKKYDFRNGESYLLFNLWRNRAGCLLKLGRKWEALSTLKMVWKSVNRSPFSDGVLSLYILRARTHLGLNQYAEALQFAREGLNRAAAEGRVGKMYELAGVLAEATLMKGDRAGAQRYLRFLARMGDSVPAAERTQGWTLLGKYHTQCRKWREASNSFERARCFGNEAKRPDLLARVYLEWGDSEQARKNFTGAIIRYEEGLRVLADLGDPGLERVFRLQLARSWEGRDEKEFLRCLRKIYEFECGRGSEMKSDSFGDVPLPEENLLAR</sequence>
<accession>A0ABQ1GWX4</accession>
<dbReference type="EMBL" id="BMEX01000010">
    <property type="protein sequence ID" value="GGA51574.1"/>
    <property type="molecule type" value="Genomic_DNA"/>
</dbReference>
<proteinExistence type="predicted"/>
<dbReference type="InterPro" id="IPR019734">
    <property type="entry name" value="TPR_rpt"/>
</dbReference>
<evidence type="ECO:0000313" key="2">
    <source>
        <dbReference type="EMBL" id="GGA51574.1"/>
    </source>
</evidence>
<dbReference type="PROSITE" id="PS50943">
    <property type="entry name" value="HTH_CROC1"/>
    <property type="match status" value="1"/>
</dbReference>
<dbReference type="Proteomes" id="UP000617979">
    <property type="component" value="Unassembled WGS sequence"/>
</dbReference>
<dbReference type="InterPro" id="IPR011990">
    <property type="entry name" value="TPR-like_helical_dom_sf"/>
</dbReference>
<evidence type="ECO:0000259" key="1">
    <source>
        <dbReference type="PROSITE" id="PS50943"/>
    </source>
</evidence>
<feature type="domain" description="HTH cro/C1-type" evidence="1">
    <location>
        <begin position="26"/>
        <end position="80"/>
    </location>
</feature>
<protein>
    <recommendedName>
        <fullName evidence="1">HTH cro/C1-type domain-containing protein</fullName>
    </recommendedName>
</protein>
<dbReference type="Gene3D" id="1.10.260.40">
    <property type="entry name" value="lambda repressor-like DNA-binding domains"/>
    <property type="match status" value="1"/>
</dbReference>
<dbReference type="SMART" id="SM00028">
    <property type="entry name" value="TPR"/>
    <property type="match status" value="4"/>
</dbReference>
<organism evidence="2 3">
    <name type="scientific">Kroppenstedtia guangzhouensis</name>
    <dbReference type="NCBI Taxonomy" id="1274356"/>
    <lineage>
        <taxon>Bacteria</taxon>
        <taxon>Bacillati</taxon>
        <taxon>Bacillota</taxon>
        <taxon>Bacilli</taxon>
        <taxon>Bacillales</taxon>
        <taxon>Thermoactinomycetaceae</taxon>
        <taxon>Kroppenstedtia</taxon>
    </lineage>
</organism>
<dbReference type="InterPro" id="IPR001387">
    <property type="entry name" value="Cro/C1-type_HTH"/>
</dbReference>
<dbReference type="InterPro" id="IPR010982">
    <property type="entry name" value="Lambda_DNA-bd_dom_sf"/>
</dbReference>
<dbReference type="Pfam" id="PF01381">
    <property type="entry name" value="HTH_3"/>
    <property type="match status" value="1"/>
</dbReference>
<comment type="caution">
    <text evidence="2">The sequence shown here is derived from an EMBL/GenBank/DDBJ whole genome shotgun (WGS) entry which is preliminary data.</text>
</comment>
<dbReference type="CDD" id="cd00093">
    <property type="entry name" value="HTH_XRE"/>
    <property type="match status" value="1"/>
</dbReference>
<gene>
    <name evidence="2" type="ORF">GCM10007416_25860</name>
</gene>
<dbReference type="SUPFAM" id="SSF48452">
    <property type="entry name" value="TPR-like"/>
    <property type="match status" value="2"/>
</dbReference>
<reference evidence="3" key="1">
    <citation type="journal article" date="2019" name="Int. J. Syst. Evol. Microbiol.">
        <title>The Global Catalogue of Microorganisms (GCM) 10K type strain sequencing project: providing services to taxonomists for standard genome sequencing and annotation.</title>
        <authorList>
            <consortium name="The Broad Institute Genomics Platform"/>
            <consortium name="The Broad Institute Genome Sequencing Center for Infectious Disease"/>
            <person name="Wu L."/>
            <person name="Ma J."/>
        </authorList>
    </citation>
    <scope>NUCLEOTIDE SEQUENCE [LARGE SCALE GENOMIC DNA]</scope>
    <source>
        <strain evidence="3">CGMCC 1.12404</strain>
    </source>
</reference>
<keyword evidence="3" id="KW-1185">Reference proteome</keyword>
<name>A0ABQ1GWX4_9BACL</name>
<evidence type="ECO:0000313" key="3">
    <source>
        <dbReference type="Proteomes" id="UP000617979"/>
    </source>
</evidence>